<evidence type="ECO:0000256" key="1">
    <source>
        <dbReference type="ARBA" id="ARBA00004202"/>
    </source>
</evidence>
<dbReference type="InterPro" id="IPR027417">
    <property type="entry name" value="P-loop_NTPase"/>
</dbReference>
<dbReference type="PANTHER" id="PTHR43297:SF13">
    <property type="entry name" value="NICKEL ABC TRANSPORTER, ATP-BINDING PROTEIN"/>
    <property type="match status" value="1"/>
</dbReference>
<keyword evidence="15" id="KW-1185">Reference proteome</keyword>
<accession>A0ABT4IGT7</accession>
<evidence type="ECO:0000313" key="15">
    <source>
        <dbReference type="Proteomes" id="UP001141422"/>
    </source>
</evidence>
<evidence type="ECO:0000259" key="13">
    <source>
        <dbReference type="PROSITE" id="PS50893"/>
    </source>
</evidence>
<organism evidence="14 15">
    <name type="scientific">Methanocorpusculum petauri</name>
    <dbReference type="NCBI Taxonomy" id="3002863"/>
    <lineage>
        <taxon>Archaea</taxon>
        <taxon>Methanobacteriati</taxon>
        <taxon>Methanobacteriota</taxon>
        <taxon>Stenosarchaea group</taxon>
        <taxon>Methanomicrobia</taxon>
        <taxon>Methanomicrobiales</taxon>
        <taxon>Methanocorpusculaceae</taxon>
        <taxon>Methanocorpusculum</taxon>
    </lineage>
</organism>
<dbReference type="SMART" id="SM00382">
    <property type="entry name" value="AAA"/>
    <property type="match status" value="1"/>
</dbReference>
<comment type="caution">
    <text evidence="14">The sequence shown here is derived from an EMBL/GenBank/DDBJ whole genome shotgun (WGS) entry which is preliminary data.</text>
</comment>
<dbReference type="NCBIfam" id="TIGR01727">
    <property type="entry name" value="oligo_HPY"/>
    <property type="match status" value="1"/>
</dbReference>
<evidence type="ECO:0000256" key="6">
    <source>
        <dbReference type="ARBA" id="ARBA00022967"/>
    </source>
</evidence>
<dbReference type="EC" id="7.2.2.11" evidence="10"/>
<dbReference type="EMBL" id="JAPTGB010000013">
    <property type="protein sequence ID" value="MCZ0860957.1"/>
    <property type="molecule type" value="Genomic_DNA"/>
</dbReference>
<evidence type="ECO:0000313" key="14">
    <source>
        <dbReference type="EMBL" id="MCZ0860957.1"/>
    </source>
</evidence>
<evidence type="ECO:0000256" key="3">
    <source>
        <dbReference type="ARBA" id="ARBA00022475"/>
    </source>
</evidence>
<dbReference type="SUPFAM" id="SSF52540">
    <property type="entry name" value="P-loop containing nucleoside triphosphate hydrolases"/>
    <property type="match status" value="1"/>
</dbReference>
<dbReference type="Pfam" id="PF08352">
    <property type="entry name" value="oligo_HPY"/>
    <property type="match status" value="1"/>
</dbReference>
<keyword evidence="8" id="KW-0472">Membrane</keyword>
<gene>
    <name evidence="14" type="ORF">O0S10_06925</name>
</gene>
<comment type="subunit">
    <text evidence="9">The complex is composed of two ATP-binding proteins (NikD and NikE), two transmembrane proteins (NikB and NikC) and a solute-binding protein (NikA).</text>
</comment>
<feature type="domain" description="ABC transporter" evidence="13">
    <location>
        <begin position="6"/>
        <end position="252"/>
    </location>
</feature>
<evidence type="ECO:0000256" key="4">
    <source>
        <dbReference type="ARBA" id="ARBA00022741"/>
    </source>
</evidence>
<dbReference type="GO" id="GO:0005524">
    <property type="term" value="F:ATP binding"/>
    <property type="evidence" value="ECO:0007669"/>
    <property type="project" value="UniProtKB-KW"/>
</dbReference>
<evidence type="ECO:0000256" key="7">
    <source>
        <dbReference type="ARBA" id="ARBA00023065"/>
    </source>
</evidence>
<evidence type="ECO:0000256" key="11">
    <source>
        <dbReference type="ARBA" id="ARBA00044143"/>
    </source>
</evidence>
<dbReference type="InterPro" id="IPR050388">
    <property type="entry name" value="ABC_Ni/Peptide_Import"/>
</dbReference>
<dbReference type="Proteomes" id="UP001141422">
    <property type="component" value="Unassembled WGS sequence"/>
</dbReference>
<comment type="catalytic activity">
    <reaction evidence="12">
        <text>Ni(2+)(out) + ATP + H2O = Ni(2+)(in) + ADP + phosphate + H(+)</text>
        <dbReference type="Rhea" id="RHEA:15557"/>
        <dbReference type="ChEBI" id="CHEBI:15377"/>
        <dbReference type="ChEBI" id="CHEBI:15378"/>
        <dbReference type="ChEBI" id="CHEBI:30616"/>
        <dbReference type="ChEBI" id="CHEBI:43474"/>
        <dbReference type="ChEBI" id="CHEBI:49786"/>
        <dbReference type="ChEBI" id="CHEBI:456216"/>
        <dbReference type="EC" id="7.2.2.11"/>
    </reaction>
    <physiologicalReaction direction="left-to-right" evidence="12">
        <dbReference type="Rhea" id="RHEA:15558"/>
    </physiologicalReaction>
</comment>
<evidence type="ECO:0000256" key="5">
    <source>
        <dbReference type="ARBA" id="ARBA00022840"/>
    </source>
</evidence>
<dbReference type="InterPro" id="IPR013563">
    <property type="entry name" value="Oligopep_ABC_C"/>
</dbReference>
<dbReference type="InterPro" id="IPR003593">
    <property type="entry name" value="AAA+_ATPase"/>
</dbReference>
<name>A0ABT4IGT7_9EURY</name>
<dbReference type="PANTHER" id="PTHR43297">
    <property type="entry name" value="OLIGOPEPTIDE TRANSPORT ATP-BINDING PROTEIN APPD"/>
    <property type="match status" value="1"/>
</dbReference>
<comment type="subcellular location">
    <subcellularLocation>
        <location evidence="1">Cell membrane</location>
        <topology evidence="1">Peripheral membrane protein</topology>
    </subcellularLocation>
</comment>
<evidence type="ECO:0000256" key="8">
    <source>
        <dbReference type="ARBA" id="ARBA00023136"/>
    </source>
</evidence>
<dbReference type="InterPro" id="IPR003439">
    <property type="entry name" value="ABC_transporter-like_ATP-bd"/>
</dbReference>
<proteinExistence type="predicted"/>
<dbReference type="RefSeq" id="WP_268925154.1">
    <property type="nucleotide sequence ID" value="NZ_JAPTGB010000013.1"/>
</dbReference>
<evidence type="ECO:0000256" key="9">
    <source>
        <dbReference type="ARBA" id="ARBA00038669"/>
    </source>
</evidence>
<evidence type="ECO:0000256" key="10">
    <source>
        <dbReference type="ARBA" id="ARBA00039098"/>
    </source>
</evidence>
<keyword evidence="4" id="KW-0547">Nucleotide-binding</keyword>
<dbReference type="CDD" id="cd03257">
    <property type="entry name" value="ABC_NikE_OppD_transporters"/>
    <property type="match status" value="1"/>
</dbReference>
<reference evidence="14" key="1">
    <citation type="submission" date="2022-12" db="EMBL/GenBank/DDBJ databases">
        <title>Isolation and characterisation of novel Methanocorpusculum spp. from native Australian herbivores indicates the genus is ancestrally host-associated.</title>
        <authorList>
            <person name="Volmer J.G."/>
            <person name="Soo R.M."/>
            <person name="Evans P.N."/>
            <person name="Hoedt E.C."/>
            <person name="Astorga Alsina A.L."/>
            <person name="Woodcroft B.J."/>
            <person name="Tyson G.W."/>
            <person name="Hugenholtz P."/>
            <person name="Morrison M."/>
        </authorList>
    </citation>
    <scope>NUCLEOTIDE SEQUENCE</scope>
    <source>
        <strain evidence="14">MG</strain>
    </source>
</reference>
<keyword evidence="3" id="KW-1003">Cell membrane</keyword>
<keyword evidence="2" id="KW-0813">Transport</keyword>
<dbReference type="Gene3D" id="3.40.50.300">
    <property type="entry name" value="P-loop containing nucleotide triphosphate hydrolases"/>
    <property type="match status" value="1"/>
</dbReference>
<dbReference type="Pfam" id="PF00005">
    <property type="entry name" value="ABC_tran"/>
    <property type="match status" value="1"/>
</dbReference>
<evidence type="ECO:0000256" key="12">
    <source>
        <dbReference type="ARBA" id="ARBA00048610"/>
    </source>
</evidence>
<dbReference type="PROSITE" id="PS50893">
    <property type="entry name" value="ABC_TRANSPORTER_2"/>
    <property type="match status" value="1"/>
</dbReference>
<keyword evidence="7" id="KW-0406">Ion transport</keyword>
<sequence>MNILEVSELNVAFPTRRGLVRASQNVNFSVKEGEICVLIGETGSGKSVIGQAVLHLLPQNARVSGSVRYAGEEILLISEQKFSRLRGHEISLIPQNPTGSLDPLMRCGQQVAEVLDVCGVPKEEHSSRTTSILSALSFSDPELVAASYPHELSGGMRQRLTTGIALAASPRLLVADEPTKGLDYAARKRTIEMFLNLKRRGTDSVLMITHDLELAEMIADQAGVLYSGELVEFGPAADVFSSPLHPYTKGLMAALPKNGMTPMPGMCPGLAQLPDGCYFHDRCPTPCEENHVHPLMHEVCGRQVRCSRC</sequence>
<evidence type="ECO:0000256" key="2">
    <source>
        <dbReference type="ARBA" id="ARBA00022448"/>
    </source>
</evidence>
<keyword evidence="5 14" id="KW-0067">ATP-binding</keyword>
<keyword evidence="6" id="KW-1278">Translocase</keyword>
<protein>
    <recommendedName>
        <fullName evidence="11">Nickel import system ATP-binding protein NikD</fullName>
        <ecNumber evidence="10">7.2.2.11</ecNumber>
    </recommendedName>
</protein>